<dbReference type="InterPro" id="IPR025966">
    <property type="entry name" value="OppC_N"/>
</dbReference>
<feature type="transmembrane region" description="Helical" evidence="9">
    <location>
        <begin position="234"/>
        <end position="263"/>
    </location>
</feature>
<keyword evidence="7 9" id="KW-1133">Transmembrane helix</keyword>
<dbReference type="AlphaFoldDB" id="A0A382HKE1"/>
<evidence type="ECO:0000256" key="3">
    <source>
        <dbReference type="ARBA" id="ARBA00022475"/>
    </source>
</evidence>
<dbReference type="Pfam" id="PF12911">
    <property type="entry name" value="OppC_N"/>
    <property type="match status" value="1"/>
</dbReference>
<dbReference type="GO" id="GO:0005886">
    <property type="term" value="C:plasma membrane"/>
    <property type="evidence" value="ECO:0007669"/>
    <property type="project" value="UniProtKB-SubCell"/>
</dbReference>
<reference evidence="11" key="1">
    <citation type="submission" date="2018-05" db="EMBL/GenBank/DDBJ databases">
        <authorList>
            <person name="Lanie J.A."/>
            <person name="Ng W.-L."/>
            <person name="Kazmierczak K.M."/>
            <person name="Andrzejewski T.M."/>
            <person name="Davidsen T.M."/>
            <person name="Wayne K.J."/>
            <person name="Tettelin H."/>
            <person name="Glass J.I."/>
            <person name="Rusch D."/>
            <person name="Podicherti R."/>
            <person name="Tsui H.-C.T."/>
            <person name="Winkler M.E."/>
        </authorList>
    </citation>
    <scope>NUCLEOTIDE SEQUENCE</scope>
</reference>
<gene>
    <name evidence="11" type="ORF">METZ01_LOCUS240456</name>
</gene>
<evidence type="ECO:0000256" key="9">
    <source>
        <dbReference type="SAM" id="Phobius"/>
    </source>
</evidence>
<accession>A0A382HKE1</accession>
<dbReference type="InterPro" id="IPR050366">
    <property type="entry name" value="BP-dependent_transpt_permease"/>
</dbReference>
<feature type="transmembrane region" description="Helical" evidence="9">
    <location>
        <begin position="32"/>
        <end position="53"/>
    </location>
</feature>
<feature type="domain" description="ABC transmembrane type-1" evidence="10">
    <location>
        <begin position="98"/>
        <end position="308"/>
    </location>
</feature>
<evidence type="ECO:0000256" key="8">
    <source>
        <dbReference type="ARBA" id="ARBA00023136"/>
    </source>
</evidence>
<keyword evidence="6" id="KW-0653">Protein transport</keyword>
<dbReference type="GO" id="GO:0015031">
    <property type="term" value="P:protein transport"/>
    <property type="evidence" value="ECO:0007669"/>
    <property type="project" value="UniProtKB-KW"/>
</dbReference>
<comment type="subcellular location">
    <subcellularLocation>
        <location evidence="1">Cell membrane</location>
        <topology evidence="1">Multi-pass membrane protein</topology>
    </subcellularLocation>
</comment>
<dbReference type="InterPro" id="IPR000515">
    <property type="entry name" value="MetI-like"/>
</dbReference>
<dbReference type="PROSITE" id="PS50928">
    <property type="entry name" value="ABC_TM1"/>
    <property type="match status" value="1"/>
</dbReference>
<organism evidence="11">
    <name type="scientific">marine metagenome</name>
    <dbReference type="NCBI Taxonomy" id="408172"/>
    <lineage>
        <taxon>unclassified sequences</taxon>
        <taxon>metagenomes</taxon>
        <taxon>ecological metagenomes</taxon>
    </lineage>
</organism>
<sequence length="320" mass="34855">VQTEAQSGQLFDEQPSRNYWVISLRRLFRKKIGVASLAIIVIMYGAGVLSPLVTPYDYNEQDLSRAKQGPSLSHPFGTDRLGRDMFTRVIYGLRTTVIITIVSLVTGSLALGLTLGLLSGYFGRWIDTLIMRTGEITSAFPEIFLVLIIIASVKPTVTGWARVIENLLGIDIVRLGVVDYLVLSLALAIFSWFGMARLVRGQVLQQRENQYVEAARSIGSSTPRILLKHVLPNVMGPVIVVVSAGMATVAGSEVLLSFLGIGIQPPTPSLGLMMFENGSIAVLRSTPHLLIFPAGTLTVLLFTFNLLGDAINDAFNPRAR</sequence>
<evidence type="ECO:0000256" key="2">
    <source>
        <dbReference type="ARBA" id="ARBA00022448"/>
    </source>
</evidence>
<feature type="transmembrane region" description="Helical" evidence="9">
    <location>
        <begin position="143"/>
        <end position="161"/>
    </location>
</feature>
<feature type="transmembrane region" description="Helical" evidence="9">
    <location>
        <begin position="289"/>
        <end position="308"/>
    </location>
</feature>
<evidence type="ECO:0000313" key="11">
    <source>
        <dbReference type="EMBL" id="SVB87602.1"/>
    </source>
</evidence>
<evidence type="ECO:0000256" key="4">
    <source>
        <dbReference type="ARBA" id="ARBA00022692"/>
    </source>
</evidence>
<feature type="transmembrane region" description="Helical" evidence="9">
    <location>
        <begin position="181"/>
        <end position="199"/>
    </location>
</feature>
<keyword evidence="3" id="KW-1003">Cell membrane</keyword>
<dbReference type="CDD" id="cd06261">
    <property type="entry name" value="TM_PBP2"/>
    <property type="match status" value="1"/>
</dbReference>
<dbReference type="InterPro" id="IPR035906">
    <property type="entry name" value="MetI-like_sf"/>
</dbReference>
<evidence type="ECO:0000256" key="7">
    <source>
        <dbReference type="ARBA" id="ARBA00022989"/>
    </source>
</evidence>
<dbReference type="PANTHER" id="PTHR43386">
    <property type="entry name" value="OLIGOPEPTIDE TRANSPORT SYSTEM PERMEASE PROTEIN APPC"/>
    <property type="match status" value="1"/>
</dbReference>
<dbReference type="PANTHER" id="PTHR43386:SF24">
    <property type="entry name" value="OLIGOPEPTIDE TRANSPORT SYSTEM PERMEASE PROTEIN AMID"/>
    <property type="match status" value="1"/>
</dbReference>
<proteinExistence type="predicted"/>
<evidence type="ECO:0000259" key="10">
    <source>
        <dbReference type="PROSITE" id="PS50928"/>
    </source>
</evidence>
<keyword evidence="8 9" id="KW-0472">Membrane</keyword>
<evidence type="ECO:0000256" key="6">
    <source>
        <dbReference type="ARBA" id="ARBA00022927"/>
    </source>
</evidence>
<name>A0A382HKE1_9ZZZZ</name>
<dbReference type="SUPFAM" id="SSF161098">
    <property type="entry name" value="MetI-like"/>
    <property type="match status" value="1"/>
</dbReference>
<dbReference type="GO" id="GO:0055085">
    <property type="term" value="P:transmembrane transport"/>
    <property type="evidence" value="ECO:0007669"/>
    <property type="project" value="InterPro"/>
</dbReference>
<dbReference type="EMBL" id="UINC01061725">
    <property type="protein sequence ID" value="SVB87602.1"/>
    <property type="molecule type" value="Genomic_DNA"/>
</dbReference>
<keyword evidence="2" id="KW-0813">Transport</keyword>
<keyword evidence="5" id="KW-0571">Peptide transport</keyword>
<evidence type="ECO:0000256" key="1">
    <source>
        <dbReference type="ARBA" id="ARBA00004651"/>
    </source>
</evidence>
<dbReference type="Pfam" id="PF00528">
    <property type="entry name" value="BPD_transp_1"/>
    <property type="match status" value="1"/>
</dbReference>
<protein>
    <recommendedName>
        <fullName evidence="10">ABC transmembrane type-1 domain-containing protein</fullName>
    </recommendedName>
</protein>
<dbReference type="Gene3D" id="1.10.3720.10">
    <property type="entry name" value="MetI-like"/>
    <property type="match status" value="1"/>
</dbReference>
<feature type="non-terminal residue" evidence="11">
    <location>
        <position position="1"/>
    </location>
</feature>
<feature type="transmembrane region" description="Helical" evidence="9">
    <location>
        <begin position="97"/>
        <end position="122"/>
    </location>
</feature>
<keyword evidence="4 9" id="KW-0812">Transmembrane</keyword>
<evidence type="ECO:0000256" key="5">
    <source>
        <dbReference type="ARBA" id="ARBA00022856"/>
    </source>
</evidence>
<dbReference type="GO" id="GO:0015833">
    <property type="term" value="P:peptide transport"/>
    <property type="evidence" value="ECO:0007669"/>
    <property type="project" value="UniProtKB-KW"/>
</dbReference>